<dbReference type="EMBL" id="SMDR01000001">
    <property type="protein sequence ID" value="TNJ35185.1"/>
    <property type="molecule type" value="Genomic_DNA"/>
</dbReference>
<accession>A0A5C4RW38</accession>
<dbReference type="GO" id="GO:0004222">
    <property type="term" value="F:metalloendopeptidase activity"/>
    <property type="evidence" value="ECO:0007669"/>
    <property type="project" value="TreeGrafter"/>
</dbReference>
<feature type="compositionally biased region" description="Pro residues" evidence="2">
    <location>
        <begin position="117"/>
        <end position="126"/>
    </location>
</feature>
<dbReference type="PANTHER" id="PTHR21666">
    <property type="entry name" value="PEPTIDASE-RELATED"/>
    <property type="match status" value="1"/>
</dbReference>
<gene>
    <name evidence="4" type="ORF">E1B00_05335</name>
</gene>
<keyword evidence="5" id="KW-1185">Reference proteome</keyword>
<feature type="region of interest" description="Disordered" evidence="2">
    <location>
        <begin position="27"/>
        <end position="48"/>
    </location>
</feature>
<dbReference type="GO" id="GO:0032153">
    <property type="term" value="C:cell division site"/>
    <property type="evidence" value="ECO:0007669"/>
    <property type="project" value="TreeGrafter"/>
</dbReference>
<feature type="compositionally biased region" description="Low complexity" evidence="2">
    <location>
        <begin position="100"/>
        <end position="109"/>
    </location>
</feature>
<evidence type="ECO:0000313" key="4">
    <source>
        <dbReference type="EMBL" id="TNJ35185.1"/>
    </source>
</evidence>
<dbReference type="CDD" id="cd12797">
    <property type="entry name" value="M23_peptidase"/>
    <property type="match status" value="1"/>
</dbReference>
<dbReference type="Gene3D" id="3.10.350.10">
    <property type="entry name" value="LysM domain"/>
    <property type="match status" value="1"/>
</dbReference>
<dbReference type="SUPFAM" id="SSF51261">
    <property type="entry name" value="Duplicated hybrid motif"/>
    <property type="match status" value="1"/>
</dbReference>
<feature type="compositionally biased region" description="Basic and acidic residues" evidence="2">
    <location>
        <begin position="27"/>
        <end position="36"/>
    </location>
</feature>
<dbReference type="InterPro" id="IPR036779">
    <property type="entry name" value="LysM_dom_sf"/>
</dbReference>
<protein>
    <submittedName>
        <fullName evidence="4">LysM peptidoglycan-binding domain-containing protein</fullName>
    </submittedName>
</protein>
<feature type="region of interest" description="Disordered" evidence="2">
    <location>
        <begin position="100"/>
        <end position="160"/>
    </location>
</feature>
<dbReference type="InterPro" id="IPR018392">
    <property type="entry name" value="LysM"/>
</dbReference>
<dbReference type="InterPro" id="IPR016047">
    <property type="entry name" value="M23ase_b-sheet_dom"/>
</dbReference>
<evidence type="ECO:0000313" key="5">
    <source>
        <dbReference type="Proteomes" id="UP000305760"/>
    </source>
</evidence>
<dbReference type="Proteomes" id="UP000305760">
    <property type="component" value="Unassembled WGS sequence"/>
</dbReference>
<sequence>MPRPLIRVLLLLAFTVLLSACGHSRVVKREGARPERPASSAPVRSAPRAERGDVYLVRQGDTMYGIAFRHGLDYREVAAWNRIPAPYTIYPGQRLTLRGPRAAAPAAGTSVTGMPASPRPGAPTPNGPAISRPLPPGSGAPGPAVAAGTPPVASPTPPVPAVVPGPANPAPVAGQVPVAPAPSSNPPAPVAAPVAPPSAVSASGWRWPAQGALVGRFVAGDPKRQGIDIAGNAGQPVFAAADGVVVYSGAGLVGYGELIIVKHSDEWLSAYAHNRRRLVTEGSAVKGGQQIAELGRSGTSRDMLHFEVRRNGKPVDPLQVLPPP</sequence>
<dbReference type="AlphaFoldDB" id="A0A5C4RW38"/>
<evidence type="ECO:0000259" key="3">
    <source>
        <dbReference type="PROSITE" id="PS51782"/>
    </source>
</evidence>
<dbReference type="CDD" id="cd00118">
    <property type="entry name" value="LysM"/>
    <property type="match status" value="1"/>
</dbReference>
<feature type="compositionally biased region" description="Low complexity" evidence="2">
    <location>
        <begin position="141"/>
        <end position="151"/>
    </location>
</feature>
<evidence type="ECO:0000256" key="2">
    <source>
        <dbReference type="SAM" id="MobiDB-lite"/>
    </source>
</evidence>
<dbReference type="PANTHER" id="PTHR21666:SF263">
    <property type="entry name" value="MUREIN HYDROLASE ACTIVATOR NLPD"/>
    <property type="match status" value="1"/>
</dbReference>
<evidence type="ECO:0000256" key="1">
    <source>
        <dbReference type="ARBA" id="ARBA00038420"/>
    </source>
</evidence>
<dbReference type="PROSITE" id="PS51782">
    <property type="entry name" value="LYSM"/>
    <property type="match status" value="1"/>
</dbReference>
<dbReference type="PROSITE" id="PS51257">
    <property type="entry name" value="PROKAR_LIPOPROTEIN"/>
    <property type="match status" value="1"/>
</dbReference>
<proteinExistence type="inferred from homology"/>
<feature type="compositionally biased region" description="Low complexity" evidence="2">
    <location>
        <begin position="37"/>
        <end position="46"/>
    </location>
</feature>
<dbReference type="RefSeq" id="WP_139446376.1">
    <property type="nucleotide sequence ID" value="NZ_SMDR01000001.1"/>
</dbReference>
<comment type="caution">
    <text evidence="4">The sequence shown here is derived from an EMBL/GenBank/DDBJ whole genome shotgun (WGS) entry which is preliminary data.</text>
</comment>
<dbReference type="OrthoDB" id="9795421at2"/>
<dbReference type="InterPro" id="IPR050570">
    <property type="entry name" value="Cell_wall_metabolism_enzyme"/>
</dbReference>
<organism evidence="4 5">
    <name type="scientific">Arenimonas terrae</name>
    <dbReference type="NCBI Taxonomy" id="2546226"/>
    <lineage>
        <taxon>Bacteria</taxon>
        <taxon>Pseudomonadati</taxon>
        <taxon>Pseudomonadota</taxon>
        <taxon>Gammaproteobacteria</taxon>
        <taxon>Lysobacterales</taxon>
        <taxon>Lysobacteraceae</taxon>
        <taxon>Arenimonas</taxon>
    </lineage>
</organism>
<name>A0A5C4RW38_9GAMM</name>
<dbReference type="Pfam" id="PF01476">
    <property type="entry name" value="LysM"/>
    <property type="match status" value="1"/>
</dbReference>
<dbReference type="SMART" id="SM00257">
    <property type="entry name" value="LysM"/>
    <property type="match status" value="1"/>
</dbReference>
<reference evidence="4 5" key="1">
    <citation type="submission" date="2019-03" db="EMBL/GenBank/DDBJ databases">
        <title>Arenimonas daejeonensis sp. nov., isolated from compost.</title>
        <authorList>
            <person name="Jeon C.O."/>
        </authorList>
    </citation>
    <scope>NUCLEOTIDE SEQUENCE [LARGE SCALE GENOMIC DNA]</scope>
    <source>
        <strain evidence="4 5">R29</strain>
    </source>
</reference>
<dbReference type="SUPFAM" id="SSF54106">
    <property type="entry name" value="LysM domain"/>
    <property type="match status" value="1"/>
</dbReference>
<feature type="domain" description="LysM" evidence="3">
    <location>
        <begin position="53"/>
        <end position="97"/>
    </location>
</feature>
<dbReference type="GO" id="GO:0009279">
    <property type="term" value="C:cell outer membrane"/>
    <property type="evidence" value="ECO:0007669"/>
    <property type="project" value="TreeGrafter"/>
</dbReference>
<dbReference type="Pfam" id="PF01551">
    <property type="entry name" value="Peptidase_M23"/>
    <property type="match status" value="1"/>
</dbReference>
<dbReference type="Gene3D" id="2.70.70.10">
    <property type="entry name" value="Glucose Permease (Domain IIA)"/>
    <property type="match status" value="1"/>
</dbReference>
<comment type="similarity">
    <text evidence="1">Belongs to the E.coli NlpD/Haemophilus LppB family.</text>
</comment>
<dbReference type="InterPro" id="IPR011055">
    <property type="entry name" value="Dup_hybrid_motif"/>
</dbReference>